<evidence type="ECO:0000256" key="1">
    <source>
        <dbReference type="ARBA" id="ARBA00009512"/>
    </source>
</evidence>
<evidence type="ECO:0000256" key="6">
    <source>
        <dbReference type="ARBA" id="ARBA00035294"/>
    </source>
</evidence>
<comment type="caution">
    <text evidence="8">The sequence shown here is derived from an EMBL/GenBank/DDBJ whole genome shotgun (WGS) entry which is preliminary data.</text>
</comment>
<name>H7EPC3_9SPIR</name>
<sequence length="94" mass="10785">MNKYELMTIYPTEDEKFKAGTEAVRAILAQFGASIEKEESYGDRDLTYEVKKQTRGRFVLFTVSANPAKISEINAQFKLTVDLLKSLFVRIDEK</sequence>
<dbReference type="EMBL" id="AGRW01000054">
    <property type="protein sequence ID" value="EIC00756.1"/>
    <property type="molecule type" value="Genomic_DNA"/>
</dbReference>
<dbReference type="PANTHER" id="PTHR21011">
    <property type="entry name" value="MITOCHONDRIAL 28S RIBOSOMAL PROTEIN S6"/>
    <property type="match status" value="1"/>
</dbReference>
<dbReference type="InterPro" id="IPR020814">
    <property type="entry name" value="Ribosomal_S6_plastid/chlpt"/>
</dbReference>
<comment type="function">
    <text evidence="5 7">Binds together with bS18 to 16S ribosomal RNA.</text>
</comment>
<dbReference type="PANTHER" id="PTHR21011:SF1">
    <property type="entry name" value="SMALL RIBOSOMAL SUBUNIT PROTEIN BS6M"/>
    <property type="match status" value="1"/>
</dbReference>
<dbReference type="OrthoDB" id="9812702at2"/>
<dbReference type="InterPro" id="IPR014717">
    <property type="entry name" value="Transl_elong_EF1B/ribsomal_bS6"/>
</dbReference>
<dbReference type="GO" id="GO:0070181">
    <property type="term" value="F:small ribosomal subunit rRNA binding"/>
    <property type="evidence" value="ECO:0007669"/>
    <property type="project" value="TreeGrafter"/>
</dbReference>
<dbReference type="PATRIC" id="fig|907348.3.peg.2819"/>
<dbReference type="HAMAP" id="MF_00360">
    <property type="entry name" value="Ribosomal_bS6"/>
    <property type="match status" value="1"/>
</dbReference>
<dbReference type="GO" id="GO:1990904">
    <property type="term" value="C:ribonucleoprotein complex"/>
    <property type="evidence" value="ECO:0007669"/>
    <property type="project" value="UniProtKB-KW"/>
</dbReference>
<dbReference type="NCBIfam" id="TIGR00166">
    <property type="entry name" value="S6"/>
    <property type="match status" value="1"/>
</dbReference>
<evidence type="ECO:0000256" key="3">
    <source>
        <dbReference type="ARBA" id="ARBA00022980"/>
    </source>
</evidence>
<dbReference type="GO" id="GO:0003735">
    <property type="term" value="F:structural constituent of ribosome"/>
    <property type="evidence" value="ECO:0007669"/>
    <property type="project" value="InterPro"/>
</dbReference>
<evidence type="ECO:0000313" key="9">
    <source>
        <dbReference type="Proteomes" id="UP000003571"/>
    </source>
</evidence>
<keyword evidence="9" id="KW-1185">Reference proteome</keyword>
<organism evidence="8 9">
    <name type="scientific">Treponema saccharophilum DSM 2985</name>
    <dbReference type="NCBI Taxonomy" id="907348"/>
    <lineage>
        <taxon>Bacteria</taxon>
        <taxon>Pseudomonadati</taxon>
        <taxon>Spirochaetota</taxon>
        <taxon>Spirochaetia</taxon>
        <taxon>Spirochaetales</taxon>
        <taxon>Treponemataceae</taxon>
        <taxon>Treponema</taxon>
    </lineage>
</organism>
<comment type="similarity">
    <text evidence="1 7">Belongs to the bacterial ribosomal protein bS6 family.</text>
</comment>
<dbReference type="Pfam" id="PF01250">
    <property type="entry name" value="Ribosomal_S6"/>
    <property type="match status" value="1"/>
</dbReference>
<dbReference type="eggNOG" id="COG0360">
    <property type="taxonomic scope" value="Bacteria"/>
</dbReference>
<dbReference type="SUPFAM" id="SSF54995">
    <property type="entry name" value="Ribosomal protein S6"/>
    <property type="match status" value="1"/>
</dbReference>
<dbReference type="GO" id="GO:0005840">
    <property type="term" value="C:ribosome"/>
    <property type="evidence" value="ECO:0007669"/>
    <property type="project" value="UniProtKB-KW"/>
</dbReference>
<evidence type="ECO:0000256" key="4">
    <source>
        <dbReference type="ARBA" id="ARBA00023274"/>
    </source>
</evidence>
<accession>H7EPC3</accession>
<evidence type="ECO:0000256" key="2">
    <source>
        <dbReference type="ARBA" id="ARBA00022884"/>
    </source>
</evidence>
<dbReference type="Proteomes" id="UP000003571">
    <property type="component" value="Unassembled WGS sequence"/>
</dbReference>
<dbReference type="GO" id="GO:0006412">
    <property type="term" value="P:translation"/>
    <property type="evidence" value="ECO:0007669"/>
    <property type="project" value="UniProtKB-UniRule"/>
</dbReference>
<keyword evidence="7" id="KW-0699">rRNA-binding</keyword>
<dbReference type="AlphaFoldDB" id="H7EPC3"/>
<reference evidence="8 9" key="1">
    <citation type="submission" date="2011-09" db="EMBL/GenBank/DDBJ databases">
        <title>The draft genome of Treponema saccharophilum DSM 2985.</title>
        <authorList>
            <consortium name="US DOE Joint Genome Institute (JGI-PGF)"/>
            <person name="Lucas S."/>
            <person name="Copeland A."/>
            <person name="Lapidus A."/>
            <person name="Glavina del Rio T."/>
            <person name="Dalin E."/>
            <person name="Tice H."/>
            <person name="Bruce D."/>
            <person name="Goodwin L."/>
            <person name="Pitluck S."/>
            <person name="Peters L."/>
            <person name="Kyrpides N."/>
            <person name="Mavromatis K."/>
            <person name="Ivanova N."/>
            <person name="Markowitz V."/>
            <person name="Cheng J.-F."/>
            <person name="Hugenholtz P."/>
            <person name="Woyke T."/>
            <person name="Wu D."/>
            <person name="Gronow S."/>
            <person name="Wellnitz S."/>
            <person name="Brambilla E."/>
            <person name="Klenk H.-P."/>
            <person name="Eisen J.A."/>
        </authorList>
    </citation>
    <scope>NUCLEOTIDE SEQUENCE [LARGE SCALE GENOMIC DNA]</scope>
    <source>
        <strain evidence="8 9">DSM 2985</strain>
    </source>
</reference>
<dbReference type="InterPro" id="IPR000529">
    <property type="entry name" value="Ribosomal_bS6"/>
</dbReference>
<dbReference type="STRING" id="907348.TresaDRAFT_0229"/>
<dbReference type="RefSeq" id="WP_002706441.1">
    <property type="nucleotide sequence ID" value="NZ_AGRW01000054.1"/>
</dbReference>
<protein>
    <recommendedName>
        <fullName evidence="6 7">Small ribosomal subunit protein bS6</fullName>
    </recommendedName>
</protein>
<dbReference type="Gene3D" id="3.30.70.60">
    <property type="match status" value="1"/>
</dbReference>
<dbReference type="InterPro" id="IPR035980">
    <property type="entry name" value="Ribosomal_bS6_sf"/>
</dbReference>
<keyword evidence="3 7" id="KW-0689">Ribosomal protein</keyword>
<dbReference type="GO" id="GO:0005737">
    <property type="term" value="C:cytoplasm"/>
    <property type="evidence" value="ECO:0007669"/>
    <property type="project" value="UniProtKB-ARBA"/>
</dbReference>
<dbReference type="CDD" id="cd00473">
    <property type="entry name" value="bS6"/>
    <property type="match status" value="1"/>
</dbReference>
<evidence type="ECO:0000313" key="8">
    <source>
        <dbReference type="EMBL" id="EIC00756.1"/>
    </source>
</evidence>
<keyword evidence="2 7" id="KW-0694">RNA-binding</keyword>
<keyword evidence="4 7" id="KW-0687">Ribonucleoprotein</keyword>
<gene>
    <name evidence="7" type="primary">rpsF</name>
    <name evidence="8" type="ORF">TresaDRAFT_0229</name>
</gene>
<evidence type="ECO:0000256" key="7">
    <source>
        <dbReference type="HAMAP-Rule" id="MF_00360"/>
    </source>
</evidence>
<proteinExistence type="inferred from homology"/>
<evidence type="ECO:0000256" key="5">
    <source>
        <dbReference type="ARBA" id="ARBA00035104"/>
    </source>
</evidence>